<dbReference type="PANTHER" id="PTHR21235">
    <property type="entry name" value="IMIDAZOLE GLYCEROL PHOSPHATE SYNTHASE SUBUNIT HISF/H IGP SYNTHASE SUBUNIT HISF/H"/>
    <property type="match status" value="1"/>
</dbReference>
<evidence type="ECO:0000313" key="13">
    <source>
        <dbReference type="Proteomes" id="UP000309488"/>
    </source>
</evidence>
<keyword evidence="13" id="KW-1185">Reference proteome</keyword>
<evidence type="ECO:0000256" key="4">
    <source>
        <dbReference type="ARBA" id="ARBA00012809"/>
    </source>
</evidence>
<dbReference type="InterPro" id="IPR006062">
    <property type="entry name" value="His_biosynth"/>
</dbReference>
<keyword evidence="6 11" id="KW-0368">Histidine biosynthesis</keyword>
<dbReference type="InterPro" id="IPR013785">
    <property type="entry name" value="Aldolase_TIM"/>
</dbReference>
<dbReference type="GO" id="GO:0000107">
    <property type="term" value="F:imidazoleglycerol-phosphate synthase activity"/>
    <property type="evidence" value="ECO:0007669"/>
    <property type="project" value="InterPro"/>
</dbReference>
<evidence type="ECO:0000256" key="3">
    <source>
        <dbReference type="ARBA" id="ARBA00011152"/>
    </source>
</evidence>
<comment type="catalytic activity">
    <reaction evidence="10">
        <text>5-[(5-phospho-1-deoxy-D-ribulos-1-ylimino)methylamino]-1-(5-phospho-beta-D-ribosyl)imidazole-4-carboxamide + L-glutamine = D-erythro-1-(imidazol-4-yl)glycerol 3-phosphate + 5-amino-1-(5-phospho-beta-D-ribosyl)imidazole-4-carboxamide + L-glutamate + H(+)</text>
        <dbReference type="Rhea" id="RHEA:24793"/>
        <dbReference type="ChEBI" id="CHEBI:15378"/>
        <dbReference type="ChEBI" id="CHEBI:29985"/>
        <dbReference type="ChEBI" id="CHEBI:58278"/>
        <dbReference type="ChEBI" id="CHEBI:58359"/>
        <dbReference type="ChEBI" id="CHEBI:58475"/>
        <dbReference type="ChEBI" id="CHEBI:58525"/>
        <dbReference type="EC" id="4.3.2.10"/>
    </reaction>
</comment>
<dbReference type="InterPro" id="IPR004651">
    <property type="entry name" value="HisF"/>
</dbReference>
<dbReference type="AlphaFoldDB" id="A0A4U1CUX4"/>
<dbReference type="UniPathway" id="UPA00031">
    <property type="reaction ID" value="UER00010"/>
</dbReference>
<dbReference type="InterPro" id="IPR050064">
    <property type="entry name" value="IGPS_HisA/HisF"/>
</dbReference>
<evidence type="ECO:0000256" key="6">
    <source>
        <dbReference type="ARBA" id="ARBA00023102"/>
    </source>
</evidence>
<accession>A0A4U1CUX4</accession>
<dbReference type="InterPro" id="IPR011060">
    <property type="entry name" value="RibuloseP-bd_barrel"/>
</dbReference>
<keyword evidence="7 12" id="KW-0456">Lyase</keyword>
<comment type="similarity">
    <text evidence="2 11">Belongs to the HisA/HisF family.</text>
</comment>
<dbReference type="EC" id="4.3.2.10" evidence="4"/>
<comment type="function">
    <text evidence="8">IGPS catalyzes the conversion of PRFAR and glutamine to IGP, AICAR and glutamate. The HisF subunit catalyzes the cyclization activity that produces IGP and AICAR from PRFAR using the ammonia provided by the HisH subunit.</text>
</comment>
<dbReference type="PANTHER" id="PTHR21235:SF2">
    <property type="entry name" value="IMIDAZOLE GLYCEROL PHOSPHATE SYNTHASE HISHF"/>
    <property type="match status" value="1"/>
</dbReference>
<dbReference type="SUPFAM" id="SSF51366">
    <property type="entry name" value="Ribulose-phoshate binding barrel"/>
    <property type="match status" value="1"/>
</dbReference>
<dbReference type="CDD" id="cd04731">
    <property type="entry name" value="HisF"/>
    <property type="match status" value="1"/>
</dbReference>
<keyword evidence="5 11" id="KW-0028">Amino-acid biosynthesis</keyword>
<protein>
    <recommendedName>
        <fullName evidence="4">imidazole glycerol-phosphate synthase</fullName>
        <ecNumber evidence="4">4.3.2.10</ecNumber>
    </recommendedName>
    <alternativeName>
        <fullName evidence="9">IGP synthase cyclase subunit</fullName>
    </alternativeName>
</protein>
<evidence type="ECO:0000256" key="10">
    <source>
        <dbReference type="ARBA" id="ARBA00047838"/>
    </source>
</evidence>
<dbReference type="OrthoDB" id="9781903at2"/>
<evidence type="ECO:0000256" key="9">
    <source>
        <dbReference type="ARBA" id="ARBA00030264"/>
    </source>
</evidence>
<dbReference type="EMBL" id="SWBR01000001">
    <property type="protein sequence ID" value="TKC13067.1"/>
    <property type="molecule type" value="Genomic_DNA"/>
</dbReference>
<dbReference type="NCBIfam" id="NF038364">
    <property type="entry name" value="AglZ_HisF2_fam"/>
    <property type="match status" value="1"/>
</dbReference>
<name>A0A4U1CUX4_9SPHI</name>
<sequence>MLKHRVIPALLLNQHGGLVKTTKFTNPKYIGDPLNAIRIFNTKEVDELMVLDIEASKLQREPNYALIEQFAGECFMPLCYGGGIRTIDQAYKIFKLGVEKICLQTAVLENLQLVRDLVDRFGSSAIVVSVDVKKDWLQRPKLFKSSNHQNSSSNWLTFIRDAVDAGAGEILLNAVDKDGTLLGPDLVIIEQASKEISAPLIALGGIASLKDIKQAVEAGASAVAAGAFFVFHGPHRAVLITYPQYQELLTLFNTK</sequence>
<evidence type="ECO:0000256" key="2">
    <source>
        <dbReference type="ARBA" id="ARBA00009667"/>
    </source>
</evidence>
<reference evidence="12 13" key="1">
    <citation type="submission" date="2019-04" db="EMBL/GenBank/DDBJ databases">
        <title>Pedobacter sp. RP-3-22 sp. nov., isolated from Arctic soil.</title>
        <authorList>
            <person name="Dahal R.H."/>
            <person name="Kim D.-U."/>
        </authorList>
    </citation>
    <scope>NUCLEOTIDE SEQUENCE [LARGE SCALE GENOMIC DNA]</scope>
    <source>
        <strain evidence="12 13">RP-3-22</strain>
    </source>
</reference>
<dbReference type="Pfam" id="PF00977">
    <property type="entry name" value="His_biosynth"/>
    <property type="match status" value="1"/>
</dbReference>
<comment type="pathway">
    <text evidence="1">Amino-acid biosynthesis; L-histidine biosynthesis; L-histidine from 5-phospho-alpha-D-ribose 1-diphosphate: step 5/9.</text>
</comment>
<evidence type="ECO:0000256" key="1">
    <source>
        <dbReference type="ARBA" id="ARBA00005091"/>
    </source>
</evidence>
<evidence type="ECO:0000313" key="12">
    <source>
        <dbReference type="EMBL" id="TKC13067.1"/>
    </source>
</evidence>
<comment type="caution">
    <text evidence="12">The sequence shown here is derived from an EMBL/GenBank/DDBJ whole genome shotgun (WGS) entry which is preliminary data.</text>
</comment>
<evidence type="ECO:0000256" key="8">
    <source>
        <dbReference type="ARBA" id="ARBA00025475"/>
    </source>
</evidence>
<dbReference type="RefSeq" id="WP_136839190.1">
    <property type="nucleotide sequence ID" value="NZ_SWBR01000001.1"/>
</dbReference>
<dbReference type="Proteomes" id="UP000309488">
    <property type="component" value="Unassembled WGS sequence"/>
</dbReference>
<dbReference type="Gene3D" id="3.20.20.70">
    <property type="entry name" value="Aldolase class I"/>
    <property type="match status" value="1"/>
</dbReference>
<evidence type="ECO:0000256" key="11">
    <source>
        <dbReference type="RuleBase" id="RU003657"/>
    </source>
</evidence>
<dbReference type="GO" id="GO:0016829">
    <property type="term" value="F:lyase activity"/>
    <property type="evidence" value="ECO:0007669"/>
    <property type="project" value="UniProtKB-KW"/>
</dbReference>
<organism evidence="12 13">
    <name type="scientific">Pedobacter polaris</name>
    <dbReference type="NCBI Taxonomy" id="2571273"/>
    <lineage>
        <taxon>Bacteria</taxon>
        <taxon>Pseudomonadati</taxon>
        <taxon>Bacteroidota</taxon>
        <taxon>Sphingobacteriia</taxon>
        <taxon>Sphingobacteriales</taxon>
        <taxon>Sphingobacteriaceae</taxon>
        <taxon>Pedobacter</taxon>
    </lineage>
</organism>
<proteinExistence type="inferred from homology"/>
<comment type="subunit">
    <text evidence="3">Heterodimer of HisH and HisF.</text>
</comment>
<dbReference type="GO" id="GO:0000105">
    <property type="term" value="P:L-histidine biosynthetic process"/>
    <property type="evidence" value="ECO:0007669"/>
    <property type="project" value="UniProtKB-UniPathway"/>
</dbReference>
<evidence type="ECO:0000256" key="5">
    <source>
        <dbReference type="ARBA" id="ARBA00022605"/>
    </source>
</evidence>
<evidence type="ECO:0000256" key="7">
    <source>
        <dbReference type="ARBA" id="ARBA00023239"/>
    </source>
</evidence>
<gene>
    <name evidence="12" type="primary">hisF</name>
    <name evidence="12" type="ORF">FA048_05475</name>
</gene>